<keyword evidence="3" id="KW-1185">Reference proteome</keyword>
<dbReference type="Proteomes" id="UP000589036">
    <property type="component" value="Unassembled WGS sequence"/>
</dbReference>
<accession>A0A852TW29</accession>
<evidence type="ECO:0000313" key="3">
    <source>
        <dbReference type="Proteomes" id="UP000589036"/>
    </source>
</evidence>
<dbReference type="AlphaFoldDB" id="A0A852TW29"/>
<gene>
    <name evidence="2" type="ORF">HDA32_002637</name>
</gene>
<protein>
    <submittedName>
        <fullName evidence="2">Uncharacterized protein</fullName>
    </submittedName>
</protein>
<sequence length="100" mass="9929">MRLRKFLGSSAAAVVLSAGAFGALGAAAPSAHAGLLCNPTLSGTTVGTVCKGFSGNDFTQVRAVAGCITGKVYGPWVNGSTSTSKASCTFAPITAAVQYR</sequence>
<name>A0A852TW29_9ACTN</name>
<dbReference type="RefSeq" id="WP_179643445.1">
    <property type="nucleotide sequence ID" value="NZ_BAAAYY010000015.1"/>
</dbReference>
<feature type="signal peptide" evidence="1">
    <location>
        <begin position="1"/>
        <end position="33"/>
    </location>
</feature>
<organism evidence="2 3">
    <name type="scientific">Spinactinospora alkalitolerans</name>
    <dbReference type="NCBI Taxonomy" id="687207"/>
    <lineage>
        <taxon>Bacteria</taxon>
        <taxon>Bacillati</taxon>
        <taxon>Actinomycetota</taxon>
        <taxon>Actinomycetes</taxon>
        <taxon>Streptosporangiales</taxon>
        <taxon>Nocardiopsidaceae</taxon>
        <taxon>Spinactinospora</taxon>
    </lineage>
</organism>
<evidence type="ECO:0000256" key="1">
    <source>
        <dbReference type="SAM" id="SignalP"/>
    </source>
</evidence>
<reference evidence="2 3" key="1">
    <citation type="submission" date="2020-07" db="EMBL/GenBank/DDBJ databases">
        <title>Sequencing the genomes of 1000 actinobacteria strains.</title>
        <authorList>
            <person name="Klenk H.-P."/>
        </authorList>
    </citation>
    <scope>NUCLEOTIDE SEQUENCE [LARGE SCALE GENOMIC DNA]</scope>
    <source>
        <strain evidence="2 3">CXB654</strain>
    </source>
</reference>
<proteinExistence type="predicted"/>
<dbReference type="EMBL" id="JACCCC010000001">
    <property type="protein sequence ID" value="NYE47517.1"/>
    <property type="molecule type" value="Genomic_DNA"/>
</dbReference>
<comment type="caution">
    <text evidence="2">The sequence shown here is derived from an EMBL/GenBank/DDBJ whole genome shotgun (WGS) entry which is preliminary data.</text>
</comment>
<keyword evidence="1" id="KW-0732">Signal</keyword>
<feature type="chain" id="PRO_5032761719" evidence="1">
    <location>
        <begin position="34"/>
        <end position="100"/>
    </location>
</feature>
<evidence type="ECO:0000313" key="2">
    <source>
        <dbReference type="EMBL" id="NYE47517.1"/>
    </source>
</evidence>